<keyword evidence="1" id="KW-0175">Coiled coil</keyword>
<evidence type="ECO:0000256" key="1">
    <source>
        <dbReference type="SAM" id="Coils"/>
    </source>
</evidence>
<dbReference type="Proteomes" id="UP001066276">
    <property type="component" value="Chromosome 5"/>
</dbReference>
<proteinExistence type="predicted"/>
<protein>
    <submittedName>
        <fullName evidence="2">Uncharacterized protein</fullName>
    </submittedName>
</protein>
<evidence type="ECO:0000313" key="2">
    <source>
        <dbReference type="EMBL" id="KAJ1153462.1"/>
    </source>
</evidence>
<name>A0AAV7RL99_PLEWA</name>
<feature type="coiled-coil region" evidence="1">
    <location>
        <begin position="27"/>
        <end position="54"/>
    </location>
</feature>
<dbReference type="EMBL" id="JANPWB010000009">
    <property type="protein sequence ID" value="KAJ1153462.1"/>
    <property type="molecule type" value="Genomic_DNA"/>
</dbReference>
<evidence type="ECO:0000313" key="3">
    <source>
        <dbReference type="Proteomes" id="UP001066276"/>
    </source>
</evidence>
<organism evidence="2 3">
    <name type="scientific">Pleurodeles waltl</name>
    <name type="common">Iberian ribbed newt</name>
    <dbReference type="NCBI Taxonomy" id="8319"/>
    <lineage>
        <taxon>Eukaryota</taxon>
        <taxon>Metazoa</taxon>
        <taxon>Chordata</taxon>
        <taxon>Craniata</taxon>
        <taxon>Vertebrata</taxon>
        <taxon>Euteleostomi</taxon>
        <taxon>Amphibia</taxon>
        <taxon>Batrachia</taxon>
        <taxon>Caudata</taxon>
        <taxon>Salamandroidea</taxon>
        <taxon>Salamandridae</taxon>
        <taxon>Pleurodelinae</taxon>
        <taxon>Pleurodeles</taxon>
    </lineage>
</organism>
<dbReference type="PANTHER" id="PTHR11505">
    <property type="entry name" value="L1 TRANSPOSABLE ELEMENT-RELATED"/>
    <property type="match status" value="1"/>
</dbReference>
<dbReference type="AlphaFoldDB" id="A0AAV7RL99"/>
<dbReference type="InterPro" id="IPR004244">
    <property type="entry name" value="Transposase_22"/>
</dbReference>
<sequence length="209" mass="23809">MICDLAVEVRGSSETSNSNQKEIRGLCEVLRQKFNDLAERTAALELEVSELKRDKDNNAEAIPQMKVGEDKVLLKLKLMENNMRRNNLRILKVTEGLEGGNLKSLVVRLIKQGVQIEDEEEDLAKEIQRLHRDQFGKPPNRNKPRKILVFFHAYAIKKRILAAALKKNPLTAEGVKFEIRSDLTSVTLNKQWELGKRIDVLKRLGATAN</sequence>
<gene>
    <name evidence="2" type="ORF">NDU88_006221</name>
</gene>
<keyword evidence="3" id="KW-1185">Reference proteome</keyword>
<reference evidence="2" key="1">
    <citation type="journal article" date="2022" name="bioRxiv">
        <title>Sequencing and chromosome-scale assembly of the giantPleurodeles waltlgenome.</title>
        <authorList>
            <person name="Brown T."/>
            <person name="Elewa A."/>
            <person name="Iarovenko S."/>
            <person name="Subramanian E."/>
            <person name="Araus A.J."/>
            <person name="Petzold A."/>
            <person name="Susuki M."/>
            <person name="Suzuki K.-i.T."/>
            <person name="Hayashi T."/>
            <person name="Toyoda A."/>
            <person name="Oliveira C."/>
            <person name="Osipova E."/>
            <person name="Leigh N.D."/>
            <person name="Simon A."/>
            <person name="Yun M.H."/>
        </authorList>
    </citation>
    <scope>NUCLEOTIDE SEQUENCE</scope>
    <source>
        <strain evidence="2">20211129_DDA</strain>
        <tissue evidence="2">Liver</tissue>
    </source>
</reference>
<dbReference type="Gene3D" id="3.30.70.1820">
    <property type="entry name" value="L1 transposable element, RRM domain"/>
    <property type="match status" value="1"/>
</dbReference>
<comment type="caution">
    <text evidence="2">The sequence shown here is derived from an EMBL/GenBank/DDBJ whole genome shotgun (WGS) entry which is preliminary data.</text>
</comment>
<accession>A0AAV7RL99</accession>